<dbReference type="InterPro" id="IPR052579">
    <property type="entry name" value="Zinc_finger_SWIM"/>
</dbReference>
<dbReference type="OrthoDB" id="1421156at2759"/>
<dbReference type="PANTHER" id="PTHR31569:SF4">
    <property type="entry name" value="SWIM-TYPE DOMAIN-CONTAINING PROTEIN"/>
    <property type="match status" value="1"/>
</dbReference>
<feature type="domain" description="MULE transposase" evidence="2">
    <location>
        <begin position="1"/>
        <end position="84"/>
    </location>
</feature>
<dbReference type="Proteomes" id="UP000016801">
    <property type="component" value="Unassembled WGS sequence"/>
</dbReference>
<reference evidence="3 4" key="1">
    <citation type="journal article" date="2013" name="PLoS Genet.">
        <title>Plant-symbiotic fungi as chemical engineers: Multi-genome analysis of the Clavicipitaceae reveals dynamics of alkaloid loci.</title>
        <authorList>
            <person name="Schardl C.L."/>
            <person name="Young C.A."/>
            <person name="Hesse U."/>
            <person name="Amyotte S.G."/>
            <person name="Andreeva K."/>
            <person name="Calie P.J."/>
            <person name="Fleetwood D.J."/>
            <person name="Haws D.C."/>
            <person name="Moore N."/>
            <person name="Oeser B."/>
            <person name="Panaccione D.G."/>
            <person name="Schweri K.K."/>
            <person name="Voisey C.R."/>
            <person name="Farman M.L."/>
            <person name="Jaromczyk J.W."/>
            <person name="Roe B.A."/>
            <person name="O'Sullivan D.M."/>
            <person name="Scott B."/>
            <person name="Tudzynski P."/>
            <person name="An Z."/>
            <person name="Arnaoudova E.G."/>
            <person name="Bullock C.T."/>
            <person name="Charlton N.D."/>
            <person name="Chen L."/>
            <person name="Cox M."/>
            <person name="Dinkins R.D."/>
            <person name="Florea S."/>
            <person name="Glenn A.E."/>
            <person name="Gordon A."/>
            <person name="Gueldener U."/>
            <person name="Harris D.R."/>
            <person name="Hollin W."/>
            <person name="Jaromczyk J."/>
            <person name="Johnson R.D."/>
            <person name="Khan A.K."/>
            <person name="Leistner E."/>
            <person name="Leuchtmann A."/>
            <person name="Li C."/>
            <person name="Liu J."/>
            <person name="Liu J."/>
            <person name="Liu M."/>
            <person name="Mace W."/>
            <person name="Machado C."/>
            <person name="Nagabhyru P."/>
            <person name="Pan J."/>
            <person name="Schmid J."/>
            <person name="Sugawara K."/>
            <person name="Steiner U."/>
            <person name="Takach J.E."/>
            <person name="Tanaka E."/>
            <person name="Webb J.S."/>
            <person name="Wilson E.V."/>
            <person name="Wiseman J.L."/>
            <person name="Yoshida R."/>
            <person name="Zeng Z."/>
        </authorList>
    </citation>
    <scope>NUCLEOTIDE SEQUENCE [LARGE SCALE GENOMIC DNA]</scope>
    <source>
        <strain evidence="3 4">20.1</strain>
    </source>
</reference>
<feature type="compositionally biased region" description="Basic residues" evidence="1">
    <location>
        <begin position="419"/>
        <end position="429"/>
    </location>
</feature>
<organism evidence="3 4">
    <name type="scientific">Claviceps purpurea (strain 20.1)</name>
    <name type="common">Ergot fungus</name>
    <name type="synonym">Sphacelia segetum</name>
    <dbReference type="NCBI Taxonomy" id="1111077"/>
    <lineage>
        <taxon>Eukaryota</taxon>
        <taxon>Fungi</taxon>
        <taxon>Dikarya</taxon>
        <taxon>Ascomycota</taxon>
        <taxon>Pezizomycotina</taxon>
        <taxon>Sordariomycetes</taxon>
        <taxon>Hypocreomycetidae</taxon>
        <taxon>Hypocreales</taxon>
        <taxon>Clavicipitaceae</taxon>
        <taxon>Claviceps</taxon>
    </lineage>
</organism>
<dbReference type="Pfam" id="PF10551">
    <property type="entry name" value="MULE"/>
    <property type="match status" value="1"/>
</dbReference>
<dbReference type="VEuPathDB" id="FungiDB:CPUR_01011"/>
<dbReference type="AlphaFoldDB" id="M1VUC6"/>
<gene>
    <name evidence="3" type="ORF">CPUR_01011</name>
</gene>
<comment type="caution">
    <text evidence="3">The sequence shown here is derived from an EMBL/GenBank/DDBJ whole genome shotgun (WGS) entry which is preliminary data.</text>
</comment>
<dbReference type="InterPro" id="IPR018289">
    <property type="entry name" value="MULE_transposase_dom"/>
</dbReference>
<evidence type="ECO:0000313" key="3">
    <source>
        <dbReference type="EMBL" id="CCE27537.1"/>
    </source>
</evidence>
<protein>
    <recommendedName>
        <fullName evidence="2">MULE transposase domain-containing protein</fullName>
    </recommendedName>
</protein>
<dbReference type="EMBL" id="CAGA01000004">
    <property type="protein sequence ID" value="CCE27537.1"/>
    <property type="molecule type" value="Genomic_DNA"/>
</dbReference>
<evidence type="ECO:0000313" key="4">
    <source>
        <dbReference type="Proteomes" id="UP000016801"/>
    </source>
</evidence>
<dbReference type="PANTHER" id="PTHR31569">
    <property type="entry name" value="SWIM-TYPE DOMAIN-CONTAINING PROTEIN"/>
    <property type="match status" value="1"/>
</dbReference>
<name>M1VUC6_CLAP2</name>
<evidence type="ECO:0000259" key="2">
    <source>
        <dbReference type="Pfam" id="PF10551"/>
    </source>
</evidence>
<evidence type="ECO:0000256" key="1">
    <source>
        <dbReference type="SAM" id="MobiDB-lite"/>
    </source>
</evidence>
<dbReference type="PhylomeDB" id="M1VUC6"/>
<dbReference type="HOGENOM" id="CLU_046030_0_0_1"/>
<feature type="compositionally biased region" description="Polar residues" evidence="1">
    <location>
        <begin position="398"/>
        <end position="414"/>
    </location>
</feature>
<dbReference type="eggNOG" id="ENOG502QQB8">
    <property type="taxonomic scope" value="Eukaryota"/>
</dbReference>
<sequence length="482" mass="53032">MPLLNIVAGTAMNTTIQVALCFMTSETQADYEWALLQLRRLLYDARIPLPNVVVTDKDVALINACKDAFPAAKALICRWHVNKNVVAKAMKPFNDAFSDDVICRAARQAGRAVADAAAVAASAAFPSTQAPQAPVSAPDIDLTIDAAVSAARAVAAASAEDMQALYEEFKADWYALLGSTTPEQYSERYDVLAGPKYPAAALKYLDNTWLNEYKESIVQAWTDQHRHFGTVTTSRVEGNHHLIKSNLCNSTSDLLTFYKHIKNIWMAQISKYEADRADGKKAQPNSLRSPLYNAVRRYVYPFALKLIEKQRTYLAANHLQDSEEERVAACTGLFTKSMGLPCKHTISQRLADNLILDLRDIDPHWYFDREINPEDLIVDRPMPILEPLVTVTRRGRPQGSTATISASQAPTDGNDTPRGRGRPRGRPRGSRGVGRAGRAGRPAGGNRRGRGDASTARDPSHFEIIAQNHTWHAPATGGNPLS</sequence>
<keyword evidence="4" id="KW-1185">Reference proteome</keyword>
<accession>M1VUC6</accession>
<proteinExistence type="predicted"/>
<feature type="region of interest" description="Disordered" evidence="1">
    <location>
        <begin position="393"/>
        <end position="482"/>
    </location>
</feature>
<dbReference type="STRING" id="1111077.M1VUC6"/>